<dbReference type="PROSITE" id="PS50950">
    <property type="entry name" value="ZF_THAP"/>
    <property type="match status" value="1"/>
</dbReference>
<keyword evidence="4 5" id="KW-0238">DNA-binding</keyword>
<keyword evidence="1" id="KW-0479">Metal-binding</keyword>
<keyword evidence="3" id="KW-0862">Zinc</keyword>
<evidence type="ECO:0000313" key="8">
    <source>
        <dbReference type="Proteomes" id="UP001558613"/>
    </source>
</evidence>
<dbReference type="SMART" id="SM00980">
    <property type="entry name" value="THAP"/>
    <property type="match status" value="1"/>
</dbReference>
<dbReference type="InterPro" id="IPR038441">
    <property type="entry name" value="THAP_Znf_sf"/>
</dbReference>
<comment type="caution">
    <text evidence="7">The sequence shown here is derived from an EMBL/GenBank/DDBJ whole genome shotgun (WGS) entry which is preliminary data.</text>
</comment>
<dbReference type="InterPro" id="IPR052224">
    <property type="entry name" value="THAP_domain_protein"/>
</dbReference>
<keyword evidence="2 5" id="KW-0863">Zinc-finger</keyword>
<evidence type="ECO:0000256" key="1">
    <source>
        <dbReference type="ARBA" id="ARBA00022723"/>
    </source>
</evidence>
<accession>A0ABR3MVA0</accession>
<feature type="domain" description="THAP-type" evidence="6">
    <location>
        <begin position="1"/>
        <end position="76"/>
    </location>
</feature>
<organism evidence="7 8">
    <name type="scientific">Cirrhinus molitorella</name>
    <name type="common">mud carp</name>
    <dbReference type="NCBI Taxonomy" id="172907"/>
    <lineage>
        <taxon>Eukaryota</taxon>
        <taxon>Metazoa</taxon>
        <taxon>Chordata</taxon>
        <taxon>Craniata</taxon>
        <taxon>Vertebrata</taxon>
        <taxon>Euteleostomi</taxon>
        <taxon>Actinopterygii</taxon>
        <taxon>Neopterygii</taxon>
        <taxon>Teleostei</taxon>
        <taxon>Ostariophysi</taxon>
        <taxon>Cypriniformes</taxon>
        <taxon>Cyprinidae</taxon>
        <taxon>Labeoninae</taxon>
        <taxon>Labeonini</taxon>
        <taxon>Cirrhinus</taxon>
    </lineage>
</organism>
<evidence type="ECO:0000259" key="6">
    <source>
        <dbReference type="PROSITE" id="PS50950"/>
    </source>
</evidence>
<protein>
    <recommendedName>
        <fullName evidence="6">THAP-type domain-containing protein</fullName>
    </recommendedName>
</protein>
<proteinExistence type="predicted"/>
<evidence type="ECO:0000313" key="7">
    <source>
        <dbReference type="EMBL" id="KAL1268557.1"/>
    </source>
</evidence>
<dbReference type="EMBL" id="JAYMGO010000009">
    <property type="protein sequence ID" value="KAL1268557.1"/>
    <property type="molecule type" value="Genomic_DNA"/>
</dbReference>
<sequence length="165" mass="18818">MPSICCAVGCDNSKSQSKGLTFYNIPKNSERRQKWIAAIKKDHWTPTEHSRLCSEHFILGKKSDNPKNPDYVPSLFAYLSPEQRQRKINCYKKFEQTQAVKRKRCCSGDVSVSPHDYCTHMETDYSDNFPEDSRQNGNTATVKALPILSAVSYAPMKPAKQLLRN</sequence>
<name>A0ABR3MVA0_9TELE</name>
<evidence type="ECO:0000256" key="2">
    <source>
        <dbReference type="ARBA" id="ARBA00022771"/>
    </source>
</evidence>
<keyword evidence="8" id="KW-1185">Reference proteome</keyword>
<evidence type="ECO:0000256" key="5">
    <source>
        <dbReference type="PROSITE-ProRule" id="PRU00309"/>
    </source>
</evidence>
<reference evidence="7 8" key="1">
    <citation type="submission" date="2023-09" db="EMBL/GenBank/DDBJ databases">
        <authorList>
            <person name="Wang M."/>
        </authorList>
    </citation>
    <scope>NUCLEOTIDE SEQUENCE [LARGE SCALE GENOMIC DNA]</scope>
    <source>
        <strain evidence="7">GT-2023</strain>
        <tissue evidence="7">Liver</tissue>
    </source>
</reference>
<dbReference type="PANTHER" id="PTHR46927">
    <property type="entry name" value="AGAP005574-PA"/>
    <property type="match status" value="1"/>
</dbReference>
<evidence type="ECO:0000256" key="4">
    <source>
        <dbReference type="ARBA" id="ARBA00023125"/>
    </source>
</evidence>
<dbReference type="Pfam" id="PF05485">
    <property type="entry name" value="THAP"/>
    <property type="match status" value="1"/>
</dbReference>
<gene>
    <name evidence="7" type="ORF">QQF64_033920</name>
</gene>
<dbReference type="PANTHER" id="PTHR46927:SF3">
    <property type="entry name" value="THAP-TYPE DOMAIN-CONTAINING PROTEIN"/>
    <property type="match status" value="1"/>
</dbReference>
<dbReference type="Gene3D" id="6.20.210.20">
    <property type="entry name" value="THAP domain"/>
    <property type="match status" value="1"/>
</dbReference>
<evidence type="ECO:0000256" key="3">
    <source>
        <dbReference type="ARBA" id="ARBA00022833"/>
    </source>
</evidence>
<dbReference type="InterPro" id="IPR006612">
    <property type="entry name" value="THAP_Znf"/>
</dbReference>
<dbReference type="SUPFAM" id="SSF57716">
    <property type="entry name" value="Glucocorticoid receptor-like (DNA-binding domain)"/>
    <property type="match status" value="1"/>
</dbReference>
<dbReference type="Proteomes" id="UP001558613">
    <property type="component" value="Unassembled WGS sequence"/>
</dbReference>